<dbReference type="Proteomes" id="UP000054851">
    <property type="component" value="Unassembled WGS sequence"/>
</dbReference>
<sequence length="54" mass="5707">MASRARTPGACALSVRIINRGHAIYTQPAPIKLGAMVIASFVQEAPMTADKPRA</sequence>
<name>A0A158ADX2_9BURK</name>
<gene>
    <name evidence="1" type="ORF">AWB79_02236</name>
</gene>
<protein>
    <submittedName>
        <fullName evidence="1">Uncharacterized protein</fullName>
    </submittedName>
</protein>
<proteinExistence type="predicted"/>
<dbReference type="EMBL" id="FCOA02000005">
    <property type="protein sequence ID" value="SAK55915.1"/>
    <property type="molecule type" value="Genomic_DNA"/>
</dbReference>
<accession>A0A158ADX2</accession>
<keyword evidence="2" id="KW-1185">Reference proteome</keyword>
<dbReference type="RefSeq" id="WP_082862328.1">
    <property type="nucleotide sequence ID" value="NZ_FCOA02000005.1"/>
</dbReference>
<organism evidence="1 2">
    <name type="scientific">Caballeronia hypogeia</name>
    <dbReference type="NCBI Taxonomy" id="1777140"/>
    <lineage>
        <taxon>Bacteria</taxon>
        <taxon>Pseudomonadati</taxon>
        <taxon>Pseudomonadota</taxon>
        <taxon>Betaproteobacteria</taxon>
        <taxon>Burkholderiales</taxon>
        <taxon>Burkholderiaceae</taxon>
        <taxon>Caballeronia</taxon>
    </lineage>
</organism>
<comment type="caution">
    <text evidence="1">The sequence shown here is derived from an EMBL/GenBank/DDBJ whole genome shotgun (WGS) entry which is preliminary data.</text>
</comment>
<evidence type="ECO:0000313" key="2">
    <source>
        <dbReference type="Proteomes" id="UP000054851"/>
    </source>
</evidence>
<evidence type="ECO:0000313" key="1">
    <source>
        <dbReference type="EMBL" id="SAK55915.1"/>
    </source>
</evidence>
<dbReference type="AlphaFoldDB" id="A0A158ADX2"/>
<reference evidence="1" key="1">
    <citation type="submission" date="2016-01" db="EMBL/GenBank/DDBJ databases">
        <authorList>
            <person name="Peeters C."/>
        </authorList>
    </citation>
    <scope>NUCLEOTIDE SEQUENCE</scope>
    <source>
        <strain evidence="1">LMG 29322</strain>
    </source>
</reference>